<dbReference type="OMA" id="WEINTAF"/>
<reference evidence="4 5" key="1">
    <citation type="journal article" date="2011" name="J. Gen. Appl. Microbiol.">
        <title>Draft genome sequencing of the enigmatic basidiomycete Mixia osmundae.</title>
        <authorList>
            <person name="Nishida H."/>
            <person name="Nagatsuka Y."/>
            <person name="Sugiyama J."/>
        </authorList>
    </citation>
    <scope>NUCLEOTIDE SEQUENCE [LARGE SCALE GENOMIC DNA]</scope>
    <source>
        <strain evidence="5">CBS 9802 / IAM 14324 / JCM 22182 / KY 12970</strain>
    </source>
</reference>
<dbReference type="AlphaFoldDB" id="G7EA76"/>
<dbReference type="GO" id="GO:0008094">
    <property type="term" value="F:ATP-dependent activity, acting on DNA"/>
    <property type="evidence" value="ECO:0007669"/>
    <property type="project" value="TreeGrafter"/>
</dbReference>
<dbReference type="PANTHER" id="PTHR46457">
    <property type="entry name" value="DNA REPAIR PROTEIN RAD51 HOMOLOG 4"/>
    <property type="match status" value="1"/>
</dbReference>
<keyword evidence="2" id="KW-0539">Nucleus</keyword>
<feature type="domain" description="Rad51-like C-terminal" evidence="3">
    <location>
        <begin position="85"/>
        <end position="286"/>
    </location>
</feature>
<dbReference type="InterPro" id="IPR027417">
    <property type="entry name" value="P-loop_NTPase"/>
</dbReference>
<dbReference type="Pfam" id="PF08423">
    <property type="entry name" value="Rad51"/>
    <property type="match status" value="1"/>
</dbReference>
<comment type="caution">
    <text evidence="4">The sequence shown here is derived from an EMBL/GenBank/DDBJ whole genome shotgun (WGS) entry which is preliminary data.</text>
</comment>
<dbReference type="OrthoDB" id="336321at2759"/>
<dbReference type="eggNOG" id="KOG1433">
    <property type="taxonomic scope" value="Eukaryota"/>
</dbReference>
<dbReference type="GO" id="GO:0042148">
    <property type="term" value="P:DNA strand invasion"/>
    <property type="evidence" value="ECO:0007669"/>
    <property type="project" value="TreeGrafter"/>
</dbReference>
<reference evidence="4 5" key="2">
    <citation type="journal article" date="2012" name="Open Biol.">
        <title>Characteristics of nucleosomes and linker DNA regions on the genome of the basidiomycete Mixia osmundae revealed by mono- and dinucleosome mapping.</title>
        <authorList>
            <person name="Nishida H."/>
            <person name="Kondo S."/>
            <person name="Matsumoto T."/>
            <person name="Suzuki Y."/>
            <person name="Yoshikawa H."/>
            <person name="Taylor T.D."/>
            <person name="Sugiyama J."/>
        </authorList>
    </citation>
    <scope>NUCLEOTIDE SEQUENCE [LARGE SCALE GENOMIC DNA]</scope>
    <source>
        <strain evidence="5">CBS 9802 / IAM 14324 / JCM 22182 / KY 12970</strain>
    </source>
</reference>
<evidence type="ECO:0000313" key="4">
    <source>
        <dbReference type="EMBL" id="GAA99736.1"/>
    </source>
</evidence>
<dbReference type="SUPFAM" id="SSF52540">
    <property type="entry name" value="P-loop containing nucleoside triphosphate hydrolases"/>
    <property type="match status" value="1"/>
</dbReference>
<dbReference type="InterPro" id="IPR013632">
    <property type="entry name" value="Rad51_C"/>
</dbReference>
<dbReference type="STRING" id="764103.G7EA76"/>
<accession>G7EA76</accession>
<dbReference type="GO" id="GO:0000724">
    <property type="term" value="P:double-strand break repair via homologous recombination"/>
    <property type="evidence" value="ECO:0007669"/>
    <property type="project" value="TreeGrafter"/>
</dbReference>
<proteinExistence type="predicted"/>
<evidence type="ECO:0000256" key="2">
    <source>
        <dbReference type="ARBA" id="ARBA00023242"/>
    </source>
</evidence>
<dbReference type="GO" id="GO:0005815">
    <property type="term" value="C:microtubule organizing center"/>
    <property type="evidence" value="ECO:0007669"/>
    <property type="project" value="TreeGrafter"/>
</dbReference>
<gene>
    <name evidence="4" type="primary">Mo06439</name>
    <name evidence="4" type="ORF">E5Q_06439</name>
</gene>
<dbReference type="RefSeq" id="XP_014566208.1">
    <property type="nucleotide sequence ID" value="XM_014710722.1"/>
</dbReference>
<name>G7EA76_MIXOS</name>
<keyword evidence="5" id="KW-1185">Reference proteome</keyword>
<dbReference type="GO" id="GO:0000400">
    <property type="term" value="F:four-way junction DNA binding"/>
    <property type="evidence" value="ECO:0007669"/>
    <property type="project" value="TreeGrafter"/>
</dbReference>
<dbReference type="Gene3D" id="3.40.50.300">
    <property type="entry name" value="P-loop containing nucleotide triphosphate hydrolases"/>
    <property type="match status" value="1"/>
</dbReference>
<dbReference type="GO" id="GO:0033063">
    <property type="term" value="C:Rad51B-Rad51C-Rad51D-XRCC2 complex"/>
    <property type="evidence" value="ECO:0007669"/>
    <property type="project" value="TreeGrafter"/>
</dbReference>
<evidence type="ECO:0000256" key="1">
    <source>
        <dbReference type="ARBA" id="ARBA00004123"/>
    </source>
</evidence>
<comment type="subcellular location">
    <subcellularLocation>
        <location evidence="1">Nucleus</location>
    </subcellularLocation>
</comment>
<dbReference type="HOGENOM" id="CLU_048777_0_0_1"/>
<dbReference type="GO" id="GO:0000723">
    <property type="term" value="P:telomere maintenance"/>
    <property type="evidence" value="ECO:0007669"/>
    <property type="project" value="TreeGrafter"/>
</dbReference>
<sequence>MRLDECLPLQQPELDWTAYLDYLSRQQIISNVDLLFNSSVNVPPQHREQHQIAQQIAIRTLAPVPVLGTHAAEREERVRTHAPPLLTGVKTLDETLQGGLYPGELIELAGQPSLSRTTLALHIVVRELLHAPTSAGLWIDARGSFDIKRALAVFEALQRQDHRFAALEPDAIFDKWEINTAFDPAACLLAIDSSLKSLVDQSTRLRIVVLDGIDVLFNGLGNSGSTEQHAAMVTFMRDLQAIASSAESPLTVLVVNKAVNAGTEAPFSAFSTTKHKPALGPTFAQLARRTIWIAERASADPLARPDRVREAYIEVVRDRTGLAGTWAPFLTDGAKLLSMPTE</sequence>
<dbReference type="InParanoid" id="G7EA76"/>
<dbReference type="PANTHER" id="PTHR46457:SF1">
    <property type="entry name" value="DNA REPAIR PROTEIN RAD51 HOMOLOG 4"/>
    <property type="match status" value="1"/>
</dbReference>
<evidence type="ECO:0000313" key="5">
    <source>
        <dbReference type="Proteomes" id="UP000009131"/>
    </source>
</evidence>
<dbReference type="InterPro" id="IPR051988">
    <property type="entry name" value="HRR_RAD51_Paralog"/>
</dbReference>
<dbReference type="GO" id="GO:0007131">
    <property type="term" value="P:reciprocal meiotic recombination"/>
    <property type="evidence" value="ECO:0007669"/>
    <property type="project" value="TreeGrafter"/>
</dbReference>
<evidence type="ECO:0000259" key="3">
    <source>
        <dbReference type="Pfam" id="PF08423"/>
    </source>
</evidence>
<dbReference type="Proteomes" id="UP000009131">
    <property type="component" value="Unassembled WGS sequence"/>
</dbReference>
<organism evidence="4 5">
    <name type="scientific">Mixia osmundae (strain CBS 9802 / IAM 14324 / JCM 22182 / KY 12970)</name>
    <dbReference type="NCBI Taxonomy" id="764103"/>
    <lineage>
        <taxon>Eukaryota</taxon>
        <taxon>Fungi</taxon>
        <taxon>Dikarya</taxon>
        <taxon>Basidiomycota</taxon>
        <taxon>Pucciniomycotina</taxon>
        <taxon>Mixiomycetes</taxon>
        <taxon>Mixiales</taxon>
        <taxon>Mixiaceae</taxon>
        <taxon>Mixia</taxon>
    </lineage>
</organism>
<dbReference type="GO" id="GO:0005657">
    <property type="term" value="C:replication fork"/>
    <property type="evidence" value="ECO:0007669"/>
    <property type="project" value="TreeGrafter"/>
</dbReference>
<dbReference type="EMBL" id="BABT02000229">
    <property type="protein sequence ID" value="GAA99736.1"/>
    <property type="molecule type" value="Genomic_DNA"/>
</dbReference>
<dbReference type="GO" id="GO:0003697">
    <property type="term" value="F:single-stranded DNA binding"/>
    <property type="evidence" value="ECO:0007669"/>
    <property type="project" value="TreeGrafter"/>
</dbReference>
<protein>
    <recommendedName>
        <fullName evidence="3">Rad51-like C-terminal domain-containing protein</fullName>
    </recommendedName>
</protein>